<evidence type="ECO:0000256" key="14">
    <source>
        <dbReference type="SAM" id="Phobius"/>
    </source>
</evidence>
<comment type="pathway">
    <text evidence="3">Protein modification; protein ubiquitination.</text>
</comment>
<evidence type="ECO:0000256" key="7">
    <source>
        <dbReference type="ARBA" id="ARBA00022723"/>
    </source>
</evidence>
<reference evidence="15" key="1">
    <citation type="submission" date="2023-05" db="EMBL/GenBank/DDBJ databases">
        <authorList>
            <person name="Huff M."/>
        </authorList>
    </citation>
    <scope>NUCLEOTIDE SEQUENCE</scope>
</reference>
<keyword evidence="6 14" id="KW-0812">Transmembrane</keyword>
<keyword evidence="8" id="KW-0863">Zinc-finger</keyword>
<name>A0AAD1ZE48_9LAMI</name>
<keyword evidence="7" id="KW-0479">Metal-binding</keyword>
<dbReference type="GO" id="GO:0016020">
    <property type="term" value="C:membrane"/>
    <property type="evidence" value="ECO:0007669"/>
    <property type="project" value="UniProtKB-SubCell"/>
</dbReference>
<feature type="transmembrane region" description="Helical" evidence="14">
    <location>
        <begin position="216"/>
        <end position="237"/>
    </location>
</feature>
<evidence type="ECO:0000256" key="1">
    <source>
        <dbReference type="ARBA" id="ARBA00000900"/>
    </source>
</evidence>
<dbReference type="AlphaFoldDB" id="A0AAD1ZE48"/>
<dbReference type="InterPro" id="IPR046948">
    <property type="entry name" value="ATL20-22-like"/>
</dbReference>
<evidence type="ECO:0000313" key="16">
    <source>
        <dbReference type="Proteomes" id="UP000834106"/>
    </source>
</evidence>
<accession>A0AAD1ZE48</accession>
<dbReference type="PANTHER" id="PTHR46279">
    <property type="entry name" value="RING/U-BOX SUPERFAMILY PROTEIN"/>
    <property type="match status" value="1"/>
</dbReference>
<evidence type="ECO:0000256" key="13">
    <source>
        <dbReference type="ARBA" id="ARBA00024209"/>
    </source>
</evidence>
<evidence type="ECO:0000256" key="4">
    <source>
        <dbReference type="ARBA" id="ARBA00012483"/>
    </source>
</evidence>
<evidence type="ECO:0000256" key="10">
    <source>
        <dbReference type="ARBA" id="ARBA00022833"/>
    </source>
</evidence>
<sequence length="311" mass="34949">MIEIAKSSMMFLIDRDSHTKQVFRRGIWCGGKKERKRDENVHQYLDQVLNMNAKSKSAGTMALPSGSPSGFKTATNSTVATLVKASIKDSNLPFSVQFSIKEIDYKSQSIEISHVGCLPGLLPIIKLSASPFQFQRAMNFTIFNCSKIERNNLYYPILVPSLSSRDYAVYAYPSFYSLYEMPLHSCSKILKNDSSILHDTECYSSKPEGSVPKLRIAGEVLGLLLAVFLAIASYWIYSSIKLTKESELKIEQFLWYPVERPSMKVAIQMLESEETPSMPRNPFTSTNGTQNATNALGRIFNSELEIISESE</sequence>
<evidence type="ECO:0000256" key="6">
    <source>
        <dbReference type="ARBA" id="ARBA00022692"/>
    </source>
</evidence>
<dbReference type="PANTHER" id="PTHR46279:SF9">
    <property type="entry name" value="OS01G0116300 PROTEIN"/>
    <property type="match status" value="1"/>
</dbReference>
<evidence type="ECO:0000313" key="15">
    <source>
        <dbReference type="EMBL" id="CAI9768152.1"/>
    </source>
</evidence>
<dbReference type="GO" id="GO:0008270">
    <property type="term" value="F:zinc ion binding"/>
    <property type="evidence" value="ECO:0007669"/>
    <property type="project" value="UniProtKB-KW"/>
</dbReference>
<keyword evidence="9" id="KW-0833">Ubl conjugation pathway</keyword>
<dbReference type="Proteomes" id="UP000834106">
    <property type="component" value="Chromosome 9"/>
</dbReference>
<evidence type="ECO:0000256" key="3">
    <source>
        <dbReference type="ARBA" id="ARBA00004906"/>
    </source>
</evidence>
<dbReference type="EC" id="2.3.2.27" evidence="4"/>
<organism evidence="15 16">
    <name type="scientific">Fraxinus pennsylvanica</name>
    <dbReference type="NCBI Taxonomy" id="56036"/>
    <lineage>
        <taxon>Eukaryota</taxon>
        <taxon>Viridiplantae</taxon>
        <taxon>Streptophyta</taxon>
        <taxon>Embryophyta</taxon>
        <taxon>Tracheophyta</taxon>
        <taxon>Spermatophyta</taxon>
        <taxon>Magnoliopsida</taxon>
        <taxon>eudicotyledons</taxon>
        <taxon>Gunneridae</taxon>
        <taxon>Pentapetalae</taxon>
        <taxon>asterids</taxon>
        <taxon>lamiids</taxon>
        <taxon>Lamiales</taxon>
        <taxon>Oleaceae</taxon>
        <taxon>Oleeae</taxon>
        <taxon>Fraxinus</taxon>
    </lineage>
</organism>
<keyword evidence="5" id="KW-0808">Transferase</keyword>
<gene>
    <name evidence="15" type="ORF">FPE_LOCUS15582</name>
</gene>
<keyword evidence="11 14" id="KW-1133">Transmembrane helix</keyword>
<evidence type="ECO:0000256" key="2">
    <source>
        <dbReference type="ARBA" id="ARBA00004167"/>
    </source>
</evidence>
<dbReference type="EMBL" id="OU503044">
    <property type="protein sequence ID" value="CAI9768152.1"/>
    <property type="molecule type" value="Genomic_DNA"/>
</dbReference>
<evidence type="ECO:0000256" key="5">
    <source>
        <dbReference type="ARBA" id="ARBA00022679"/>
    </source>
</evidence>
<protein>
    <recommendedName>
        <fullName evidence="4">RING-type E3 ubiquitin transferase</fullName>
        <ecNumber evidence="4">2.3.2.27</ecNumber>
    </recommendedName>
</protein>
<evidence type="ECO:0000256" key="9">
    <source>
        <dbReference type="ARBA" id="ARBA00022786"/>
    </source>
</evidence>
<dbReference type="GO" id="GO:0061630">
    <property type="term" value="F:ubiquitin protein ligase activity"/>
    <property type="evidence" value="ECO:0007669"/>
    <property type="project" value="UniProtKB-EC"/>
</dbReference>
<keyword evidence="10" id="KW-0862">Zinc</keyword>
<evidence type="ECO:0000256" key="11">
    <source>
        <dbReference type="ARBA" id="ARBA00022989"/>
    </source>
</evidence>
<keyword evidence="12 14" id="KW-0472">Membrane</keyword>
<comment type="similarity">
    <text evidence="13">Belongs to the RING-type zinc finger family. ATL subfamily.</text>
</comment>
<comment type="subcellular location">
    <subcellularLocation>
        <location evidence="2">Membrane</location>
        <topology evidence="2">Single-pass membrane protein</topology>
    </subcellularLocation>
</comment>
<keyword evidence="16" id="KW-1185">Reference proteome</keyword>
<comment type="catalytic activity">
    <reaction evidence="1">
        <text>S-ubiquitinyl-[E2 ubiquitin-conjugating enzyme]-L-cysteine + [acceptor protein]-L-lysine = [E2 ubiquitin-conjugating enzyme]-L-cysteine + N(6)-ubiquitinyl-[acceptor protein]-L-lysine.</text>
        <dbReference type="EC" id="2.3.2.27"/>
    </reaction>
</comment>
<proteinExistence type="inferred from homology"/>
<evidence type="ECO:0000256" key="8">
    <source>
        <dbReference type="ARBA" id="ARBA00022771"/>
    </source>
</evidence>
<evidence type="ECO:0000256" key="12">
    <source>
        <dbReference type="ARBA" id="ARBA00023136"/>
    </source>
</evidence>